<evidence type="ECO:0000256" key="1">
    <source>
        <dbReference type="ARBA" id="ARBA00022801"/>
    </source>
</evidence>
<protein>
    <submittedName>
        <fullName evidence="4">Pyrimidine-specific ribonucleoside hydrolase RihA</fullName>
        <ecNumber evidence="4">3.2.-.-</ecNumber>
    </submittedName>
</protein>
<organism evidence="4">
    <name type="scientific">bioreactor metagenome</name>
    <dbReference type="NCBI Taxonomy" id="1076179"/>
    <lineage>
        <taxon>unclassified sequences</taxon>
        <taxon>metagenomes</taxon>
        <taxon>ecological metagenomes</taxon>
    </lineage>
</organism>
<reference evidence="4" key="1">
    <citation type="submission" date="2019-08" db="EMBL/GenBank/DDBJ databases">
        <authorList>
            <person name="Kucharzyk K."/>
            <person name="Murdoch R.W."/>
            <person name="Higgins S."/>
            <person name="Loffler F."/>
        </authorList>
    </citation>
    <scope>NUCLEOTIDE SEQUENCE</scope>
</reference>
<proteinExistence type="predicted"/>
<dbReference type="InterPro" id="IPR023186">
    <property type="entry name" value="IUNH"/>
</dbReference>
<dbReference type="SUPFAM" id="SSF53590">
    <property type="entry name" value="Nucleoside hydrolase"/>
    <property type="match status" value="1"/>
</dbReference>
<keyword evidence="2 4" id="KW-0326">Glycosidase</keyword>
<dbReference type="GO" id="GO:0008477">
    <property type="term" value="F:purine nucleosidase activity"/>
    <property type="evidence" value="ECO:0007669"/>
    <property type="project" value="TreeGrafter"/>
</dbReference>
<dbReference type="PANTHER" id="PTHR12304">
    <property type="entry name" value="INOSINE-URIDINE PREFERRING NUCLEOSIDE HYDROLASE"/>
    <property type="match status" value="1"/>
</dbReference>
<gene>
    <name evidence="4" type="primary">rihA_14</name>
    <name evidence="4" type="ORF">SDC9_136737</name>
</gene>
<dbReference type="EC" id="3.2.-.-" evidence="4"/>
<comment type="caution">
    <text evidence="4">The sequence shown here is derived from an EMBL/GenBank/DDBJ whole genome shotgun (WGS) entry which is preliminary data.</text>
</comment>
<name>A0A645DK29_9ZZZZ</name>
<dbReference type="PANTHER" id="PTHR12304:SF4">
    <property type="entry name" value="URIDINE NUCLEOSIDASE"/>
    <property type="match status" value="1"/>
</dbReference>
<evidence type="ECO:0000259" key="3">
    <source>
        <dbReference type="Pfam" id="PF01156"/>
    </source>
</evidence>
<dbReference type="Gene3D" id="3.90.245.10">
    <property type="entry name" value="Ribonucleoside hydrolase-like"/>
    <property type="match status" value="1"/>
</dbReference>
<dbReference type="AlphaFoldDB" id="A0A645DK29"/>
<dbReference type="GO" id="GO:0006152">
    <property type="term" value="P:purine nucleoside catabolic process"/>
    <property type="evidence" value="ECO:0007669"/>
    <property type="project" value="TreeGrafter"/>
</dbReference>
<dbReference type="InterPro" id="IPR001910">
    <property type="entry name" value="Inosine/uridine_hydrolase_dom"/>
</dbReference>
<evidence type="ECO:0000256" key="2">
    <source>
        <dbReference type="ARBA" id="ARBA00023295"/>
    </source>
</evidence>
<keyword evidence="1 4" id="KW-0378">Hydrolase</keyword>
<feature type="domain" description="Inosine/uridine-preferring nucleoside hydrolase" evidence="3">
    <location>
        <begin position="6"/>
        <end position="212"/>
    </location>
</feature>
<dbReference type="Pfam" id="PF01156">
    <property type="entry name" value="IU_nuc_hydro"/>
    <property type="match status" value="1"/>
</dbReference>
<accession>A0A645DK29</accession>
<dbReference type="GO" id="GO:0005829">
    <property type="term" value="C:cytosol"/>
    <property type="evidence" value="ECO:0007669"/>
    <property type="project" value="TreeGrafter"/>
</dbReference>
<sequence>MNELSLPPSRRQPEELPAWDAIYETAKRFEGELTVVAIGPLTNLGLALLKYKALPKLLKRVVLMGGAAVGGNVTPAAEFNVFADPEAADIVFNSGLDVVMCGLDVTVPAYLTAEELDELGALGSKQAKFARDVSQGVLKYSHGYGLPGMCMHDPLALLYADDEALLKTERAGVRVETKGKLTRGKTVTDLYSDKKMEKNARVATGVDREAFKRRLFETMAQYGAE</sequence>
<dbReference type="EMBL" id="VSSQ01037031">
    <property type="protein sequence ID" value="MPM89625.1"/>
    <property type="molecule type" value="Genomic_DNA"/>
</dbReference>
<evidence type="ECO:0000313" key="4">
    <source>
        <dbReference type="EMBL" id="MPM89625.1"/>
    </source>
</evidence>
<dbReference type="InterPro" id="IPR036452">
    <property type="entry name" value="Ribo_hydro-like"/>
</dbReference>